<reference evidence="1" key="1">
    <citation type="submission" date="2022-06" db="EMBL/GenBank/DDBJ databases">
        <title>Aeoliella straminimaris, a novel planctomycete from sediments.</title>
        <authorList>
            <person name="Vitorino I.R."/>
            <person name="Lage O.M."/>
        </authorList>
    </citation>
    <scope>NUCLEOTIDE SEQUENCE</scope>
    <source>
        <strain evidence="1">ICT_H6.2</strain>
    </source>
</reference>
<sequence>MRTANIDQAMALEDRLHQIRRQWSPEVYRRRRRSAEALQKVLTRMVLRPISQSRPVPQAG</sequence>
<dbReference type="RefSeq" id="WP_252855604.1">
    <property type="nucleotide sequence ID" value="NZ_JAMXLR010000092.1"/>
</dbReference>
<gene>
    <name evidence="1" type="ORF">NG895_26625</name>
</gene>
<evidence type="ECO:0000313" key="1">
    <source>
        <dbReference type="EMBL" id="MCO6047494.1"/>
    </source>
</evidence>
<comment type="caution">
    <text evidence="1">The sequence shown here is derived from an EMBL/GenBank/DDBJ whole genome shotgun (WGS) entry which is preliminary data.</text>
</comment>
<name>A0A9X2FI49_9BACT</name>
<dbReference type="EMBL" id="JAMXLR010000092">
    <property type="protein sequence ID" value="MCO6047494.1"/>
    <property type="molecule type" value="Genomic_DNA"/>
</dbReference>
<dbReference type="Proteomes" id="UP001155241">
    <property type="component" value="Unassembled WGS sequence"/>
</dbReference>
<keyword evidence="2" id="KW-1185">Reference proteome</keyword>
<dbReference type="AlphaFoldDB" id="A0A9X2FI49"/>
<proteinExistence type="predicted"/>
<protein>
    <submittedName>
        <fullName evidence="1">Uncharacterized protein</fullName>
    </submittedName>
</protein>
<accession>A0A9X2FI49</accession>
<organism evidence="1 2">
    <name type="scientific">Aeoliella straminimaris</name>
    <dbReference type="NCBI Taxonomy" id="2954799"/>
    <lineage>
        <taxon>Bacteria</taxon>
        <taxon>Pseudomonadati</taxon>
        <taxon>Planctomycetota</taxon>
        <taxon>Planctomycetia</taxon>
        <taxon>Pirellulales</taxon>
        <taxon>Lacipirellulaceae</taxon>
        <taxon>Aeoliella</taxon>
    </lineage>
</organism>
<evidence type="ECO:0000313" key="2">
    <source>
        <dbReference type="Proteomes" id="UP001155241"/>
    </source>
</evidence>